<dbReference type="InterPro" id="IPR001789">
    <property type="entry name" value="Sig_transdc_resp-reg_receiver"/>
</dbReference>
<evidence type="ECO:0000256" key="4">
    <source>
        <dbReference type="ARBA" id="ARBA00023012"/>
    </source>
</evidence>
<dbReference type="InterPro" id="IPR011006">
    <property type="entry name" value="CheY-like_superfamily"/>
</dbReference>
<dbReference type="Pfam" id="PF00072">
    <property type="entry name" value="Response_reg"/>
    <property type="match status" value="1"/>
</dbReference>
<dbReference type="SUPFAM" id="SSF46894">
    <property type="entry name" value="C-terminal effector domain of the bipartite response regulators"/>
    <property type="match status" value="1"/>
</dbReference>
<dbReference type="PANTHER" id="PTHR48111:SF40">
    <property type="entry name" value="PHOSPHATE REGULON TRANSCRIPTIONAL REGULATORY PROTEIN PHOB"/>
    <property type="match status" value="1"/>
</dbReference>
<comment type="caution">
    <text evidence="13">The sequence shown here is derived from an EMBL/GenBank/DDBJ whole genome shotgun (WGS) entry which is preliminary data.</text>
</comment>
<keyword evidence="7" id="KW-0804">Transcription</keyword>
<keyword evidence="3 9" id="KW-0597">Phosphoprotein</keyword>
<proteinExistence type="predicted"/>
<keyword evidence="6 10" id="KW-0238">DNA-binding</keyword>
<dbReference type="PROSITE" id="PS51755">
    <property type="entry name" value="OMPR_PHOB"/>
    <property type="match status" value="1"/>
</dbReference>
<reference evidence="13" key="2">
    <citation type="submission" date="2020-09" db="EMBL/GenBank/DDBJ databases">
        <authorList>
            <person name="Sun Q."/>
            <person name="Ohkuma M."/>
        </authorList>
    </citation>
    <scope>NUCLEOTIDE SEQUENCE</scope>
    <source>
        <strain evidence="13">JCM 14719</strain>
    </source>
</reference>
<evidence type="ECO:0000313" key="14">
    <source>
        <dbReference type="Proteomes" id="UP000637720"/>
    </source>
</evidence>
<reference evidence="13" key="1">
    <citation type="journal article" date="2014" name="Int. J. Syst. Evol. Microbiol.">
        <title>Complete genome sequence of Corynebacterium casei LMG S-19264T (=DSM 44701T), isolated from a smear-ripened cheese.</title>
        <authorList>
            <consortium name="US DOE Joint Genome Institute (JGI-PGF)"/>
            <person name="Walter F."/>
            <person name="Albersmeier A."/>
            <person name="Kalinowski J."/>
            <person name="Ruckert C."/>
        </authorList>
    </citation>
    <scope>NUCLEOTIDE SEQUENCE</scope>
    <source>
        <strain evidence="13">JCM 14719</strain>
    </source>
</reference>
<evidence type="ECO:0000256" key="3">
    <source>
        <dbReference type="ARBA" id="ARBA00022553"/>
    </source>
</evidence>
<keyword evidence="2" id="KW-0963">Cytoplasm</keyword>
<dbReference type="GO" id="GO:0005829">
    <property type="term" value="C:cytosol"/>
    <property type="evidence" value="ECO:0007669"/>
    <property type="project" value="TreeGrafter"/>
</dbReference>
<dbReference type="FunFam" id="3.40.50.2300:FF:000052">
    <property type="entry name" value="DNA-binding response regulator YycF"/>
    <property type="match status" value="1"/>
</dbReference>
<dbReference type="InterPro" id="IPR001867">
    <property type="entry name" value="OmpR/PhoB-type_DNA-bd"/>
</dbReference>
<feature type="domain" description="OmpR/PhoB-type" evidence="12">
    <location>
        <begin position="128"/>
        <end position="227"/>
    </location>
</feature>
<evidence type="ECO:0000313" key="13">
    <source>
        <dbReference type="EMBL" id="GGJ97147.1"/>
    </source>
</evidence>
<dbReference type="SUPFAM" id="SSF52172">
    <property type="entry name" value="CheY-like"/>
    <property type="match status" value="1"/>
</dbReference>
<evidence type="ECO:0000256" key="1">
    <source>
        <dbReference type="ARBA" id="ARBA00004496"/>
    </source>
</evidence>
<protein>
    <recommendedName>
        <fullName evidence="8">Transcriptional regulatory protein WalR</fullName>
    </recommendedName>
</protein>
<dbReference type="Gene3D" id="3.40.50.2300">
    <property type="match status" value="1"/>
</dbReference>
<evidence type="ECO:0000256" key="2">
    <source>
        <dbReference type="ARBA" id="ARBA00022490"/>
    </source>
</evidence>
<dbReference type="Pfam" id="PF00486">
    <property type="entry name" value="Trans_reg_C"/>
    <property type="match status" value="1"/>
</dbReference>
<evidence type="ECO:0000259" key="11">
    <source>
        <dbReference type="PROSITE" id="PS50110"/>
    </source>
</evidence>
<feature type="modified residue" description="4-aspartylphosphate" evidence="9">
    <location>
        <position position="53"/>
    </location>
</feature>
<dbReference type="NCBIfam" id="NF040534">
    <property type="entry name" value="resp_reg_YycF"/>
    <property type="match status" value="1"/>
</dbReference>
<dbReference type="CDD" id="cd00383">
    <property type="entry name" value="trans_reg_C"/>
    <property type="match status" value="1"/>
</dbReference>
<gene>
    <name evidence="13" type="ORF">GCM10007043_08730</name>
</gene>
<dbReference type="GO" id="GO:0006355">
    <property type="term" value="P:regulation of DNA-templated transcription"/>
    <property type="evidence" value="ECO:0007669"/>
    <property type="project" value="InterPro"/>
</dbReference>
<feature type="DNA-binding region" description="OmpR/PhoB-type" evidence="10">
    <location>
        <begin position="128"/>
        <end position="227"/>
    </location>
</feature>
<dbReference type="InterPro" id="IPR036388">
    <property type="entry name" value="WH-like_DNA-bd_sf"/>
</dbReference>
<dbReference type="PANTHER" id="PTHR48111">
    <property type="entry name" value="REGULATOR OF RPOS"/>
    <property type="match status" value="1"/>
</dbReference>
<dbReference type="GO" id="GO:0000156">
    <property type="term" value="F:phosphorelay response regulator activity"/>
    <property type="evidence" value="ECO:0007669"/>
    <property type="project" value="TreeGrafter"/>
</dbReference>
<dbReference type="InterPro" id="IPR047791">
    <property type="entry name" value="WalR"/>
</dbReference>
<dbReference type="SMART" id="SM00862">
    <property type="entry name" value="Trans_reg_C"/>
    <property type="match status" value="1"/>
</dbReference>
<dbReference type="EMBL" id="BMOF01000012">
    <property type="protein sequence ID" value="GGJ97147.1"/>
    <property type="molecule type" value="Genomic_DNA"/>
</dbReference>
<evidence type="ECO:0000256" key="10">
    <source>
        <dbReference type="PROSITE-ProRule" id="PRU01091"/>
    </source>
</evidence>
<dbReference type="Proteomes" id="UP000637720">
    <property type="component" value="Unassembled WGS sequence"/>
</dbReference>
<dbReference type="FunFam" id="1.10.10.10:FF:000089">
    <property type="entry name" value="Alkaline phosphatase synthesis response regulator"/>
    <property type="match status" value="1"/>
</dbReference>
<accession>A0A8J3FAG5</accession>
<comment type="subcellular location">
    <subcellularLocation>
        <location evidence="1">Cytoplasm</location>
    </subcellularLocation>
</comment>
<keyword evidence="14" id="KW-1185">Reference proteome</keyword>
<organism evidence="13 14">
    <name type="scientific">Calditerricola satsumensis</name>
    <dbReference type="NCBI Taxonomy" id="373054"/>
    <lineage>
        <taxon>Bacteria</taxon>
        <taxon>Bacillati</taxon>
        <taxon>Bacillota</taxon>
        <taxon>Bacilli</taxon>
        <taxon>Bacillales</taxon>
        <taxon>Bacillaceae</taxon>
        <taxon>Calditerricola</taxon>
    </lineage>
</organism>
<dbReference type="GO" id="GO:0000976">
    <property type="term" value="F:transcription cis-regulatory region binding"/>
    <property type="evidence" value="ECO:0007669"/>
    <property type="project" value="TreeGrafter"/>
</dbReference>
<sequence>MRGRILVVDDERPIAEILKFSLEKEGYDVLLAFDGEEAVEKARRDKPDLILLDIMLPKQDGFSVCRAIRQESDVPIIMITARDSELDIVLGLELGADDYVTKPFGMRELIARVKANLRRLQRGARDEKAVWVIGDLMIDPGAYRVTKRGQLIHLTQREFELLAYLAKHRGKVLTREHLLEAVWGYDFYGDARTVDVTVRRLREKIEDCPSQPAYLLTRRGVGYLLTAPGDGGAG</sequence>
<evidence type="ECO:0000259" key="12">
    <source>
        <dbReference type="PROSITE" id="PS51755"/>
    </source>
</evidence>
<dbReference type="SMART" id="SM00448">
    <property type="entry name" value="REC"/>
    <property type="match status" value="1"/>
</dbReference>
<dbReference type="Gene3D" id="6.10.250.690">
    <property type="match status" value="1"/>
</dbReference>
<name>A0A8J3FAG5_9BACI</name>
<evidence type="ECO:0000256" key="9">
    <source>
        <dbReference type="PROSITE-ProRule" id="PRU00169"/>
    </source>
</evidence>
<dbReference type="Gene3D" id="1.10.10.10">
    <property type="entry name" value="Winged helix-like DNA-binding domain superfamily/Winged helix DNA-binding domain"/>
    <property type="match status" value="1"/>
</dbReference>
<feature type="domain" description="Response regulatory" evidence="11">
    <location>
        <begin position="4"/>
        <end position="117"/>
    </location>
</feature>
<dbReference type="PROSITE" id="PS50110">
    <property type="entry name" value="RESPONSE_REGULATORY"/>
    <property type="match status" value="1"/>
</dbReference>
<dbReference type="RefSeq" id="WP_188816895.1">
    <property type="nucleotide sequence ID" value="NZ_BMOF01000012.1"/>
</dbReference>
<evidence type="ECO:0000256" key="7">
    <source>
        <dbReference type="ARBA" id="ARBA00023163"/>
    </source>
</evidence>
<dbReference type="GO" id="GO:0032993">
    <property type="term" value="C:protein-DNA complex"/>
    <property type="evidence" value="ECO:0007669"/>
    <property type="project" value="TreeGrafter"/>
</dbReference>
<keyword evidence="4" id="KW-0902">Two-component regulatory system</keyword>
<evidence type="ECO:0000256" key="6">
    <source>
        <dbReference type="ARBA" id="ARBA00023125"/>
    </source>
</evidence>
<keyword evidence="5" id="KW-0805">Transcription regulation</keyword>
<dbReference type="InterPro" id="IPR016032">
    <property type="entry name" value="Sig_transdc_resp-reg_C-effctor"/>
</dbReference>
<dbReference type="AlphaFoldDB" id="A0A8J3FAG5"/>
<evidence type="ECO:0000256" key="8">
    <source>
        <dbReference type="ARBA" id="ARBA00035291"/>
    </source>
</evidence>
<dbReference type="InterPro" id="IPR039420">
    <property type="entry name" value="WalR-like"/>
</dbReference>
<evidence type="ECO:0000256" key="5">
    <source>
        <dbReference type="ARBA" id="ARBA00023015"/>
    </source>
</evidence>